<dbReference type="InterPro" id="IPR004408">
    <property type="entry name" value="Biotin_CoA_COase_ligase"/>
</dbReference>
<name>A0A1T1ASE2_RHOFE</name>
<dbReference type="AlphaFoldDB" id="A0A1T1ASE2"/>
<dbReference type="RefSeq" id="WP_078364839.1">
    <property type="nucleotide sequence ID" value="NZ_MTJN01000002.1"/>
</dbReference>
<dbReference type="NCBIfam" id="TIGR00121">
    <property type="entry name" value="birA_ligase"/>
    <property type="match status" value="1"/>
</dbReference>
<comment type="caution">
    <text evidence="8">The sequence shown here is derived from an EMBL/GenBank/DDBJ whole genome shotgun (WGS) entry which is preliminary data.</text>
</comment>
<evidence type="ECO:0000256" key="2">
    <source>
        <dbReference type="ARBA" id="ARBA00022741"/>
    </source>
</evidence>
<dbReference type="PROSITE" id="PS51733">
    <property type="entry name" value="BPL_LPL_CATALYTIC"/>
    <property type="match status" value="1"/>
</dbReference>
<evidence type="ECO:0000256" key="1">
    <source>
        <dbReference type="ARBA" id="ARBA00022598"/>
    </source>
</evidence>
<dbReference type="Proteomes" id="UP000190750">
    <property type="component" value="Unassembled WGS sequence"/>
</dbReference>
<dbReference type="PANTHER" id="PTHR12835:SF5">
    <property type="entry name" value="BIOTIN--PROTEIN LIGASE"/>
    <property type="match status" value="1"/>
</dbReference>
<dbReference type="Pfam" id="PF03099">
    <property type="entry name" value="BPL_LplA_LipB"/>
    <property type="match status" value="1"/>
</dbReference>
<dbReference type="InterPro" id="IPR045864">
    <property type="entry name" value="aa-tRNA-synth_II/BPL/LPL"/>
</dbReference>
<dbReference type="OrthoDB" id="9807064at2"/>
<keyword evidence="9" id="KW-1185">Reference proteome</keyword>
<dbReference type="SUPFAM" id="SSF50037">
    <property type="entry name" value="C-terminal domain of transcriptional repressors"/>
    <property type="match status" value="1"/>
</dbReference>
<evidence type="ECO:0000259" key="7">
    <source>
        <dbReference type="PROSITE" id="PS51733"/>
    </source>
</evidence>
<dbReference type="GO" id="GO:0004077">
    <property type="term" value="F:biotin--[biotin carboxyl-carrier protein] ligase activity"/>
    <property type="evidence" value="ECO:0007669"/>
    <property type="project" value="UniProtKB-EC"/>
</dbReference>
<evidence type="ECO:0000256" key="6">
    <source>
        <dbReference type="ARBA" id="ARBA00047846"/>
    </source>
</evidence>
<evidence type="ECO:0000256" key="4">
    <source>
        <dbReference type="ARBA" id="ARBA00023267"/>
    </source>
</evidence>
<dbReference type="PANTHER" id="PTHR12835">
    <property type="entry name" value="BIOTIN PROTEIN LIGASE"/>
    <property type="match status" value="1"/>
</dbReference>
<dbReference type="EMBL" id="MTJN01000002">
    <property type="protein sequence ID" value="OOV07010.1"/>
    <property type="molecule type" value="Genomic_DNA"/>
</dbReference>
<proteinExistence type="predicted"/>
<organism evidence="8 9">
    <name type="scientific">Rhodoferax fermentans</name>
    <dbReference type="NCBI Taxonomy" id="28066"/>
    <lineage>
        <taxon>Bacteria</taxon>
        <taxon>Pseudomonadati</taxon>
        <taxon>Pseudomonadota</taxon>
        <taxon>Betaproteobacteria</taxon>
        <taxon>Burkholderiales</taxon>
        <taxon>Comamonadaceae</taxon>
        <taxon>Rhodoferax</taxon>
    </lineage>
</organism>
<dbReference type="GO" id="GO:0005524">
    <property type="term" value="F:ATP binding"/>
    <property type="evidence" value="ECO:0007669"/>
    <property type="project" value="UniProtKB-KW"/>
</dbReference>
<protein>
    <recommendedName>
        <fullName evidence="5">biotin--[biotin carboxyl-carrier protein] ligase</fullName>
        <ecNumber evidence="5">6.3.4.15</ecNumber>
    </recommendedName>
</protein>
<dbReference type="InterPro" id="IPR008988">
    <property type="entry name" value="Transcriptional_repressor_C"/>
</dbReference>
<sequence>MTLPALTPWPSEALWQAVEPQLPGFSVEVLPEIDSTNAELMRRLRAGVEDPVLLIAEHQTAGRGRMARPWHSSPGAAGSAGPGTLMLSLGLPLAPKDWSGLSLAVGWSLANSLHPEIRLKWPNDLWWQGRKLAGILIETANTRQAALSGSRYVVIGIGLNIQRPEVAGLSTEPAGLAELVPGISAMLALTQILPPLVQTLRAFEQQGFAAFQARFNARDALAQTPVTLSDGQHGVAMGVDPVGALLLQTGQGLQRVTSAEVSVRRAAAPANPASGH</sequence>
<feature type="domain" description="BPL/LPL catalytic" evidence="7">
    <location>
        <begin position="8"/>
        <end position="208"/>
    </location>
</feature>
<keyword evidence="2" id="KW-0547">Nucleotide-binding</keyword>
<accession>A0A1T1ASE2</accession>
<evidence type="ECO:0000313" key="9">
    <source>
        <dbReference type="Proteomes" id="UP000190750"/>
    </source>
</evidence>
<dbReference type="GO" id="GO:0005737">
    <property type="term" value="C:cytoplasm"/>
    <property type="evidence" value="ECO:0007669"/>
    <property type="project" value="TreeGrafter"/>
</dbReference>
<evidence type="ECO:0000256" key="3">
    <source>
        <dbReference type="ARBA" id="ARBA00022840"/>
    </source>
</evidence>
<dbReference type="STRING" id="28066.RF819_09995"/>
<keyword evidence="1 8" id="KW-0436">Ligase</keyword>
<dbReference type="Pfam" id="PF02237">
    <property type="entry name" value="BPL_C"/>
    <property type="match status" value="1"/>
</dbReference>
<dbReference type="InterPro" id="IPR003142">
    <property type="entry name" value="BPL_C"/>
</dbReference>
<evidence type="ECO:0000313" key="8">
    <source>
        <dbReference type="EMBL" id="OOV07010.1"/>
    </source>
</evidence>
<keyword evidence="3" id="KW-0067">ATP-binding</keyword>
<dbReference type="Gene3D" id="2.30.30.100">
    <property type="match status" value="1"/>
</dbReference>
<dbReference type="Gene3D" id="3.30.930.10">
    <property type="entry name" value="Bira Bifunctional Protein, Domain 2"/>
    <property type="match status" value="1"/>
</dbReference>
<evidence type="ECO:0000256" key="5">
    <source>
        <dbReference type="ARBA" id="ARBA00024227"/>
    </source>
</evidence>
<gene>
    <name evidence="8" type="ORF">RF819_09995</name>
</gene>
<keyword evidence="4" id="KW-0092">Biotin</keyword>
<comment type="catalytic activity">
    <reaction evidence="6">
        <text>biotin + L-lysyl-[protein] + ATP = N(6)-biotinyl-L-lysyl-[protein] + AMP + diphosphate + H(+)</text>
        <dbReference type="Rhea" id="RHEA:11756"/>
        <dbReference type="Rhea" id="RHEA-COMP:9752"/>
        <dbReference type="Rhea" id="RHEA-COMP:10505"/>
        <dbReference type="ChEBI" id="CHEBI:15378"/>
        <dbReference type="ChEBI" id="CHEBI:29969"/>
        <dbReference type="ChEBI" id="CHEBI:30616"/>
        <dbReference type="ChEBI" id="CHEBI:33019"/>
        <dbReference type="ChEBI" id="CHEBI:57586"/>
        <dbReference type="ChEBI" id="CHEBI:83144"/>
        <dbReference type="ChEBI" id="CHEBI:456215"/>
        <dbReference type="EC" id="6.3.4.15"/>
    </reaction>
</comment>
<reference evidence="8 9" key="1">
    <citation type="submission" date="2017-01" db="EMBL/GenBank/DDBJ databases">
        <title>Genome sequencing of Rhodoferax fermentans JCM 7819.</title>
        <authorList>
            <person name="Kim Y.J."/>
            <person name="Farh M.E.-A."/>
            <person name="Yang D.-C."/>
        </authorList>
    </citation>
    <scope>NUCLEOTIDE SEQUENCE [LARGE SCALE GENOMIC DNA]</scope>
    <source>
        <strain evidence="8 9">JCM 7819</strain>
    </source>
</reference>
<dbReference type="InterPro" id="IPR004143">
    <property type="entry name" value="BPL_LPL_catalytic"/>
</dbReference>
<dbReference type="CDD" id="cd16442">
    <property type="entry name" value="BPL"/>
    <property type="match status" value="1"/>
</dbReference>
<dbReference type="SUPFAM" id="SSF55681">
    <property type="entry name" value="Class II aaRS and biotin synthetases"/>
    <property type="match status" value="1"/>
</dbReference>
<dbReference type="EC" id="6.3.4.15" evidence="5"/>